<gene>
    <name evidence="2" type="primary">nagK</name>
    <name evidence="2" type="ORF">ACFOX3_06715</name>
</gene>
<dbReference type="InterPro" id="IPR043129">
    <property type="entry name" value="ATPase_NBD"/>
</dbReference>
<keyword evidence="2" id="KW-0418">Kinase</keyword>
<dbReference type="SUPFAM" id="SSF53067">
    <property type="entry name" value="Actin-like ATPase domain"/>
    <property type="match status" value="2"/>
</dbReference>
<dbReference type="PANTHER" id="PTHR43190:SF3">
    <property type="entry name" value="N-ACETYL-D-GLUCOSAMINE KINASE"/>
    <property type="match status" value="1"/>
</dbReference>
<dbReference type="InterPro" id="IPR002731">
    <property type="entry name" value="ATPase_BadF"/>
</dbReference>
<proteinExistence type="predicted"/>
<dbReference type="Proteomes" id="UP001595840">
    <property type="component" value="Unassembled WGS sequence"/>
</dbReference>
<comment type="caution">
    <text evidence="2">The sequence shown here is derived from an EMBL/GenBank/DDBJ whole genome shotgun (WGS) entry which is preliminary data.</text>
</comment>
<evidence type="ECO:0000259" key="1">
    <source>
        <dbReference type="Pfam" id="PF01869"/>
    </source>
</evidence>
<dbReference type="PANTHER" id="PTHR43190">
    <property type="entry name" value="N-ACETYL-D-GLUCOSAMINE KINASE"/>
    <property type="match status" value="1"/>
</dbReference>
<evidence type="ECO:0000313" key="3">
    <source>
        <dbReference type="Proteomes" id="UP001595840"/>
    </source>
</evidence>
<dbReference type="CDD" id="cd24082">
    <property type="entry name" value="ASKHA_NBD_GspK-like"/>
    <property type="match status" value="1"/>
</dbReference>
<sequence>MYLGIDGGGSKTKAILVDEKNQLLGEGIAGAANPLHGVEQTITSITLAAELALESAGIARSQLSRLVVGAGLAGVNLPDLFKIMTEWDHPFAQFFLTTDLHIACLGAHSGADGAVIITGTGSCGYSTVKGKSLIVGAHGFPFGDKGSGAWFGLEALKYALLASDGLADDSPLKAKVENSLKAKGIDLVGKMVGATSKEYAQLAPLVMDLAEQGDPVCVAMVQDGADYISAVATKLLTQGAKRLSMIGGVSERLQRWMSPDVVSRLTQAQMQPEFGAVLFAKRELLSLDKTA</sequence>
<dbReference type="EC" id="2.7.1.59" evidence="2"/>
<evidence type="ECO:0000313" key="2">
    <source>
        <dbReference type="EMBL" id="MFC4361983.1"/>
    </source>
</evidence>
<dbReference type="EMBL" id="JBHSCX010000004">
    <property type="protein sequence ID" value="MFC4361983.1"/>
    <property type="molecule type" value="Genomic_DNA"/>
</dbReference>
<dbReference type="GO" id="GO:0045127">
    <property type="term" value="F:N-acetylglucosamine kinase activity"/>
    <property type="evidence" value="ECO:0007669"/>
    <property type="project" value="UniProtKB-EC"/>
</dbReference>
<dbReference type="Pfam" id="PF01869">
    <property type="entry name" value="BcrAD_BadFG"/>
    <property type="match status" value="1"/>
</dbReference>
<keyword evidence="3" id="KW-1185">Reference proteome</keyword>
<organism evidence="2 3">
    <name type="scientific">Simiduia curdlanivorans</name>
    <dbReference type="NCBI Taxonomy" id="1492769"/>
    <lineage>
        <taxon>Bacteria</taxon>
        <taxon>Pseudomonadati</taxon>
        <taxon>Pseudomonadota</taxon>
        <taxon>Gammaproteobacteria</taxon>
        <taxon>Cellvibrionales</taxon>
        <taxon>Cellvibrionaceae</taxon>
        <taxon>Simiduia</taxon>
    </lineage>
</organism>
<accession>A0ABV8V4A1</accession>
<dbReference type="RefSeq" id="WP_290264196.1">
    <property type="nucleotide sequence ID" value="NZ_JAUFQG010000006.1"/>
</dbReference>
<feature type="domain" description="ATPase BadF/BadG/BcrA/BcrD type" evidence="1">
    <location>
        <begin position="3"/>
        <end position="280"/>
    </location>
</feature>
<dbReference type="Gene3D" id="3.30.420.40">
    <property type="match status" value="2"/>
</dbReference>
<reference evidence="3" key="1">
    <citation type="journal article" date="2019" name="Int. J. Syst. Evol. Microbiol.">
        <title>The Global Catalogue of Microorganisms (GCM) 10K type strain sequencing project: providing services to taxonomists for standard genome sequencing and annotation.</title>
        <authorList>
            <consortium name="The Broad Institute Genomics Platform"/>
            <consortium name="The Broad Institute Genome Sequencing Center for Infectious Disease"/>
            <person name="Wu L."/>
            <person name="Ma J."/>
        </authorList>
    </citation>
    <scope>NUCLEOTIDE SEQUENCE [LARGE SCALE GENOMIC DNA]</scope>
    <source>
        <strain evidence="3">CECT 8570</strain>
    </source>
</reference>
<dbReference type="NCBIfam" id="NF046058">
    <property type="entry name" value="NagK_SO3507"/>
    <property type="match status" value="1"/>
</dbReference>
<name>A0ABV8V4A1_9GAMM</name>
<dbReference type="InterPro" id="IPR052519">
    <property type="entry name" value="Euk-type_GlcNAc_Kinase"/>
</dbReference>
<keyword evidence="2" id="KW-0808">Transferase</keyword>
<protein>
    <submittedName>
        <fullName evidence="2">N-acetylglucosamine kinase</fullName>
        <ecNumber evidence="2">2.7.1.59</ecNumber>
    </submittedName>
</protein>